<gene>
    <name evidence="2" type="ORF">JZY06_10980</name>
</gene>
<evidence type="ECO:0000313" key="2">
    <source>
        <dbReference type="EMBL" id="MBN9645127.1"/>
    </source>
</evidence>
<feature type="domain" description="ATPase AAA-type core" evidence="1">
    <location>
        <begin position="43"/>
        <end position="141"/>
    </location>
</feature>
<reference evidence="2" key="1">
    <citation type="submission" date="2021-03" db="EMBL/GenBank/DDBJ databases">
        <authorList>
            <person name="Sun Q."/>
        </authorList>
    </citation>
    <scope>NUCLEOTIDE SEQUENCE</scope>
    <source>
        <strain evidence="2">CCM 8862</strain>
    </source>
</reference>
<feature type="domain" description="ATPase AAA-type core" evidence="1">
    <location>
        <begin position="242"/>
        <end position="378"/>
    </location>
</feature>
<dbReference type="SUPFAM" id="SSF52540">
    <property type="entry name" value="P-loop containing nucleoside triphosphate hydrolases"/>
    <property type="match status" value="1"/>
</dbReference>
<accession>A0A939IYX6</accession>
<dbReference type="InterPro" id="IPR003959">
    <property type="entry name" value="ATPase_AAA_core"/>
</dbReference>
<keyword evidence="3" id="KW-1185">Reference proteome</keyword>
<dbReference type="PANTHER" id="PTHR40396">
    <property type="entry name" value="ATPASE-LIKE PROTEIN"/>
    <property type="match status" value="1"/>
</dbReference>
<dbReference type="PANTHER" id="PTHR40396:SF1">
    <property type="entry name" value="ATPASE AAA-TYPE CORE DOMAIN-CONTAINING PROTEIN"/>
    <property type="match status" value="1"/>
</dbReference>
<organism evidence="2 3">
    <name type="scientific">Corynebacterium mendelii</name>
    <dbReference type="NCBI Taxonomy" id="2765362"/>
    <lineage>
        <taxon>Bacteria</taxon>
        <taxon>Bacillati</taxon>
        <taxon>Actinomycetota</taxon>
        <taxon>Actinomycetes</taxon>
        <taxon>Mycobacteriales</taxon>
        <taxon>Corynebacteriaceae</taxon>
        <taxon>Corynebacterium</taxon>
    </lineage>
</organism>
<dbReference type="AlphaFoldDB" id="A0A939IYX6"/>
<evidence type="ECO:0000259" key="1">
    <source>
        <dbReference type="Pfam" id="PF13304"/>
    </source>
</evidence>
<dbReference type="Proteomes" id="UP000664332">
    <property type="component" value="Unassembled WGS sequence"/>
</dbReference>
<evidence type="ECO:0000313" key="3">
    <source>
        <dbReference type="Proteomes" id="UP000664332"/>
    </source>
</evidence>
<dbReference type="Gene3D" id="3.40.50.300">
    <property type="entry name" value="P-loop containing nucleotide triphosphate hydrolases"/>
    <property type="match status" value="1"/>
</dbReference>
<dbReference type="GO" id="GO:0016887">
    <property type="term" value="F:ATP hydrolysis activity"/>
    <property type="evidence" value="ECO:0007669"/>
    <property type="project" value="InterPro"/>
</dbReference>
<dbReference type="Pfam" id="PF13304">
    <property type="entry name" value="AAA_21"/>
    <property type="match status" value="2"/>
</dbReference>
<proteinExistence type="predicted"/>
<dbReference type="RefSeq" id="WP_207279602.1">
    <property type="nucleotide sequence ID" value="NZ_JAFLEQ010000017.1"/>
</dbReference>
<protein>
    <submittedName>
        <fullName evidence="2">AAA family ATPase</fullName>
    </submittedName>
</protein>
<sequence>MLLAFTVTNFASFADETTLDLQQRSFTTLHPKNNDWVDVTSRIAGIFGPNASGKSNLIRPLGLITGAVAESLRDSMFVFPLRNPHVLHAESDTRFEVEYTRNKVRYRWILILDNNGVVEESLEASETSAWRVVFHRERDEITFGRSAKIPAAAARGISEMLKPWVLVFSAWGTVKTRGPYYAAVEFWQDVTTLDLGDQTPEAHQRRARYHHDLLDKLSVPEWLVLGTELLQSADTGITGVKVDEREAPPGLAEAIQKVNEIARRILDGEEVPEELLTGSETKTDTTLVARSLRFTHDAGESEFELPEAAESAGTLEWLNVIVPLLSTLATGGVAVVDELGGSLHSSLVQYAISLFLDPTINDRGAQLIFTSQVLLLLDTRSIAPIPRDGLWFVEKDKAESTLVCLDDFSVRSNHNPLHRYLSGRYAALPVPRPLSPAKIRKLRSILLNGSAEN</sequence>
<name>A0A939IYX6_9CORY</name>
<dbReference type="EMBL" id="JAFLEQ010000017">
    <property type="protein sequence ID" value="MBN9645127.1"/>
    <property type="molecule type" value="Genomic_DNA"/>
</dbReference>
<comment type="caution">
    <text evidence="2">The sequence shown here is derived from an EMBL/GenBank/DDBJ whole genome shotgun (WGS) entry which is preliminary data.</text>
</comment>
<dbReference type="InterPro" id="IPR027417">
    <property type="entry name" value="P-loop_NTPase"/>
</dbReference>
<dbReference type="GO" id="GO:0005524">
    <property type="term" value="F:ATP binding"/>
    <property type="evidence" value="ECO:0007669"/>
    <property type="project" value="InterPro"/>
</dbReference>